<protein>
    <submittedName>
        <fullName evidence="9">ATP-binding cassette subfamily B protein</fullName>
    </submittedName>
</protein>
<evidence type="ECO:0000256" key="4">
    <source>
        <dbReference type="ARBA" id="ARBA00022840"/>
    </source>
</evidence>
<accession>A0ABS4UZQ3</accession>
<evidence type="ECO:0000256" key="6">
    <source>
        <dbReference type="ARBA" id="ARBA00023136"/>
    </source>
</evidence>
<evidence type="ECO:0000256" key="2">
    <source>
        <dbReference type="ARBA" id="ARBA00022692"/>
    </source>
</evidence>
<evidence type="ECO:0000256" key="1">
    <source>
        <dbReference type="ARBA" id="ARBA00004651"/>
    </source>
</evidence>
<name>A0ABS4UZQ3_9ACTN</name>
<keyword evidence="3" id="KW-0547">Nucleotide-binding</keyword>
<dbReference type="InterPro" id="IPR003593">
    <property type="entry name" value="AAA+_ATPase"/>
</dbReference>
<evidence type="ECO:0000256" key="7">
    <source>
        <dbReference type="SAM" id="Phobius"/>
    </source>
</evidence>
<organism evidence="9 10">
    <name type="scientific">Kribbella aluminosa</name>
    <dbReference type="NCBI Taxonomy" id="416017"/>
    <lineage>
        <taxon>Bacteria</taxon>
        <taxon>Bacillati</taxon>
        <taxon>Actinomycetota</taxon>
        <taxon>Actinomycetes</taxon>
        <taxon>Propionibacteriales</taxon>
        <taxon>Kribbellaceae</taxon>
        <taxon>Kribbella</taxon>
    </lineage>
</organism>
<dbReference type="InterPro" id="IPR027417">
    <property type="entry name" value="P-loop_NTPase"/>
</dbReference>
<keyword evidence="4 9" id="KW-0067">ATP-binding</keyword>
<dbReference type="Gene3D" id="3.40.50.300">
    <property type="entry name" value="P-loop containing nucleotide triphosphate hydrolases"/>
    <property type="match status" value="1"/>
</dbReference>
<comment type="subcellular location">
    <subcellularLocation>
        <location evidence="1">Cell membrane</location>
        <topology evidence="1">Multi-pass membrane protein</topology>
    </subcellularLocation>
</comment>
<evidence type="ECO:0000313" key="9">
    <source>
        <dbReference type="EMBL" id="MBP2357136.1"/>
    </source>
</evidence>
<feature type="transmembrane region" description="Helical" evidence="7">
    <location>
        <begin position="157"/>
        <end position="173"/>
    </location>
</feature>
<evidence type="ECO:0000313" key="10">
    <source>
        <dbReference type="Proteomes" id="UP000755585"/>
    </source>
</evidence>
<dbReference type="GO" id="GO:0005524">
    <property type="term" value="F:ATP binding"/>
    <property type="evidence" value="ECO:0007669"/>
    <property type="project" value="UniProtKB-KW"/>
</dbReference>
<keyword evidence="6 7" id="KW-0472">Membrane</keyword>
<keyword evidence="5 7" id="KW-1133">Transmembrane helix</keyword>
<sequence>MLDAFRAVRDSLVDAVRITPWWLATYSVLQLLLAILPGAQVVLIRHLIESSDLWRPLLGLTVVVGSMYPLTQVSNGVGQRMMLRLRLALRVELAGGAARLSPSRLAEPEVVRDLEASQTATHPMADVAGKSVQLLSAAATSVVLCVAISAINLLSGLLVLAALVPTVLAFTLISRMEATGWPRVAEHDRKAAYATEQLIQQRPGTELAVLGSGWKVAGLVANSRAAATRVLDRMIRTAVLYELGAALVTVLLFGGALVALVRGGAAGGAAAAAVAGTITGLNGIRQCGYAFGSIVTTAPQAAIYRRFCSRTQAEPAISAPTRRTAAGSACVQIRSGVPAAPRRAVVRRVDSVALDNVTYAYPGAGEPTLRGVCIEARRGELVALVGVNGAGKSTAINLLVGSLRPAGGRVLIDGTDAAEVSEEERLAHFGLLVQEFGRFEFTLRDAVALGAPGAVADREVRAALGGTFAADLPLDTQLGQQWGGTGISGGQWQRLALARIRLRDAGIWILDEPTSAIDAEAEQSIFSELRRTSAARITIVVSHRAWTLREMDRIYVVDEGRVVQQGTYQNLIAQPEGRFARLFAAQ</sequence>
<feature type="domain" description="ABC transporter" evidence="8">
    <location>
        <begin position="352"/>
        <end position="584"/>
    </location>
</feature>
<dbReference type="SMART" id="SM00382">
    <property type="entry name" value="AAA"/>
    <property type="match status" value="1"/>
</dbReference>
<dbReference type="PANTHER" id="PTHR24221:SF654">
    <property type="entry name" value="ATP-BINDING CASSETTE SUB-FAMILY B MEMBER 6"/>
    <property type="match status" value="1"/>
</dbReference>
<dbReference type="RefSeq" id="WP_307863937.1">
    <property type="nucleotide sequence ID" value="NZ_BAAAVU010000004.1"/>
</dbReference>
<gene>
    <name evidence="9" type="ORF">JOF29_008246</name>
</gene>
<dbReference type="InterPro" id="IPR039421">
    <property type="entry name" value="Type_1_exporter"/>
</dbReference>
<dbReference type="Gene3D" id="1.20.1560.10">
    <property type="entry name" value="ABC transporter type 1, transmembrane domain"/>
    <property type="match status" value="1"/>
</dbReference>
<proteinExistence type="predicted"/>
<dbReference type="Proteomes" id="UP000755585">
    <property type="component" value="Unassembled WGS sequence"/>
</dbReference>
<keyword evidence="2 7" id="KW-0812">Transmembrane</keyword>
<dbReference type="EMBL" id="JAGINT010000002">
    <property type="protein sequence ID" value="MBP2357136.1"/>
    <property type="molecule type" value="Genomic_DNA"/>
</dbReference>
<dbReference type="PROSITE" id="PS50893">
    <property type="entry name" value="ABC_TRANSPORTER_2"/>
    <property type="match status" value="1"/>
</dbReference>
<evidence type="ECO:0000256" key="5">
    <source>
        <dbReference type="ARBA" id="ARBA00022989"/>
    </source>
</evidence>
<comment type="caution">
    <text evidence="9">The sequence shown here is derived from an EMBL/GenBank/DDBJ whole genome shotgun (WGS) entry which is preliminary data.</text>
</comment>
<dbReference type="InterPro" id="IPR036640">
    <property type="entry name" value="ABC1_TM_sf"/>
</dbReference>
<dbReference type="SUPFAM" id="SSF52540">
    <property type="entry name" value="P-loop containing nucleoside triphosphate hydrolases"/>
    <property type="match status" value="1"/>
</dbReference>
<dbReference type="PANTHER" id="PTHR24221">
    <property type="entry name" value="ATP-BINDING CASSETTE SUB-FAMILY B"/>
    <property type="match status" value="1"/>
</dbReference>
<dbReference type="SUPFAM" id="SSF90123">
    <property type="entry name" value="ABC transporter transmembrane region"/>
    <property type="match status" value="1"/>
</dbReference>
<evidence type="ECO:0000259" key="8">
    <source>
        <dbReference type="PROSITE" id="PS50893"/>
    </source>
</evidence>
<dbReference type="InterPro" id="IPR003439">
    <property type="entry name" value="ABC_transporter-like_ATP-bd"/>
</dbReference>
<feature type="transmembrane region" description="Helical" evidence="7">
    <location>
        <begin position="239"/>
        <end position="261"/>
    </location>
</feature>
<keyword evidence="10" id="KW-1185">Reference proteome</keyword>
<dbReference type="Pfam" id="PF00005">
    <property type="entry name" value="ABC_tran"/>
    <property type="match status" value="1"/>
</dbReference>
<feature type="transmembrane region" description="Helical" evidence="7">
    <location>
        <begin position="132"/>
        <end position="151"/>
    </location>
</feature>
<feature type="transmembrane region" description="Helical" evidence="7">
    <location>
        <begin position="21"/>
        <end position="44"/>
    </location>
</feature>
<reference evidence="9 10" key="1">
    <citation type="submission" date="2021-03" db="EMBL/GenBank/DDBJ databases">
        <title>Sequencing the genomes of 1000 actinobacteria strains.</title>
        <authorList>
            <person name="Klenk H.-P."/>
        </authorList>
    </citation>
    <scope>NUCLEOTIDE SEQUENCE [LARGE SCALE GENOMIC DNA]</scope>
    <source>
        <strain evidence="9 10">DSM 18824</strain>
    </source>
</reference>
<evidence type="ECO:0000256" key="3">
    <source>
        <dbReference type="ARBA" id="ARBA00022741"/>
    </source>
</evidence>
<feature type="transmembrane region" description="Helical" evidence="7">
    <location>
        <begin position="56"/>
        <end position="77"/>
    </location>
</feature>